<dbReference type="InterPro" id="IPR005793">
    <property type="entry name" value="Formyl_trans_C"/>
</dbReference>
<comment type="caution">
    <text evidence="3">The sequence shown here is derived from an EMBL/GenBank/DDBJ whole genome shotgun (WGS) entry which is preliminary data.</text>
</comment>
<reference evidence="3 4" key="1">
    <citation type="submission" date="2015-04" db="EMBL/GenBank/DDBJ databases">
        <title>Genome sequence of aromatic hydrocarbons-degrading Sphingobium chungbukense DJ77.</title>
        <authorList>
            <person name="Kim Y.-C."/>
            <person name="Chae J.-C."/>
        </authorList>
    </citation>
    <scope>NUCLEOTIDE SEQUENCE [LARGE SCALE GENOMIC DNA]</scope>
    <source>
        <strain evidence="3 4">DJ77</strain>
    </source>
</reference>
<dbReference type="InterPro" id="IPR002376">
    <property type="entry name" value="Formyl_transf_N"/>
</dbReference>
<accession>A0A0M3AYL9</accession>
<feature type="domain" description="Formyl transferase N-terminal" evidence="1">
    <location>
        <begin position="29"/>
        <end position="173"/>
    </location>
</feature>
<dbReference type="GO" id="GO:0005829">
    <property type="term" value="C:cytosol"/>
    <property type="evidence" value="ECO:0007669"/>
    <property type="project" value="TreeGrafter"/>
</dbReference>
<dbReference type="InterPro" id="IPR011034">
    <property type="entry name" value="Formyl_transferase-like_C_sf"/>
</dbReference>
<evidence type="ECO:0000313" key="3">
    <source>
        <dbReference type="EMBL" id="KKW93664.1"/>
    </source>
</evidence>
<dbReference type="Pfam" id="PF00551">
    <property type="entry name" value="Formyl_trans_N"/>
    <property type="match status" value="1"/>
</dbReference>
<dbReference type="EMBL" id="LBIC01000001">
    <property type="protein sequence ID" value="KKW93664.1"/>
    <property type="molecule type" value="Genomic_DNA"/>
</dbReference>
<evidence type="ECO:0000313" key="4">
    <source>
        <dbReference type="Proteomes" id="UP000033874"/>
    </source>
</evidence>
<feature type="domain" description="Formyl transferase C-terminal" evidence="2">
    <location>
        <begin position="207"/>
        <end position="285"/>
    </location>
</feature>
<evidence type="ECO:0000259" key="2">
    <source>
        <dbReference type="Pfam" id="PF02911"/>
    </source>
</evidence>
<gene>
    <name evidence="3" type="ORF">YP76_03055</name>
</gene>
<keyword evidence="3" id="KW-0808">Transferase</keyword>
<dbReference type="Proteomes" id="UP000033874">
    <property type="component" value="Unassembled WGS sequence"/>
</dbReference>
<name>A0A0M3AYL9_9SPHN</name>
<dbReference type="SUPFAM" id="SSF53328">
    <property type="entry name" value="Formyltransferase"/>
    <property type="match status" value="1"/>
</dbReference>
<dbReference type="PATRIC" id="fig|56193.3.peg.627"/>
<dbReference type="PANTHER" id="PTHR11138">
    <property type="entry name" value="METHIONYL-TRNA FORMYLTRANSFERASE"/>
    <property type="match status" value="1"/>
</dbReference>
<evidence type="ECO:0000259" key="1">
    <source>
        <dbReference type="Pfam" id="PF00551"/>
    </source>
</evidence>
<protein>
    <submittedName>
        <fullName evidence="3">Methionyl-tRNA formyltransferase</fullName>
    </submittedName>
</protein>
<dbReference type="RefSeq" id="WP_046762107.1">
    <property type="nucleotide sequence ID" value="NZ_LBIC01000001.1"/>
</dbReference>
<dbReference type="SUPFAM" id="SSF50486">
    <property type="entry name" value="FMT C-terminal domain-like"/>
    <property type="match status" value="1"/>
</dbReference>
<proteinExistence type="predicted"/>
<dbReference type="Gene3D" id="3.40.50.12230">
    <property type="match status" value="1"/>
</dbReference>
<keyword evidence="4" id="KW-1185">Reference proteome</keyword>
<dbReference type="AlphaFoldDB" id="A0A0M3AYL9"/>
<dbReference type="STRING" id="56193.YP76_03055"/>
<dbReference type="GO" id="GO:0004479">
    <property type="term" value="F:methionyl-tRNA formyltransferase activity"/>
    <property type="evidence" value="ECO:0007669"/>
    <property type="project" value="TreeGrafter"/>
</dbReference>
<dbReference type="CDD" id="cd08651">
    <property type="entry name" value="FMT_core_like_4"/>
    <property type="match status" value="1"/>
</dbReference>
<dbReference type="PANTHER" id="PTHR11138:SF5">
    <property type="entry name" value="METHIONYL-TRNA FORMYLTRANSFERASE, MITOCHONDRIAL"/>
    <property type="match status" value="1"/>
</dbReference>
<dbReference type="InterPro" id="IPR036477">
    <property type="entry name" value="Formyl_transf_N_sf"/>
</dbReference>
<dbReference type="Pfam" id="PF02911">
    <property type="entry name" value="Formyl_trans_C"/>
    <property type="match status" value="1"/>
</dbReference>
<sequence length="304" mass="33266">MSTKRALLIGAVETTRIAFDAITRHSGWDVAAVVTLDPALAERHSDFVDLGPVARDRGCPVIHVDNINREETLSALRDTRADMAFVMGWSQICGTAFRELFPDRVIGYHPAALPRLRGRAAIPWTILQQEPITAGTLFWIDAGTDTGAILDQHFFHVAPMETAASLYAKHMEALAAMLDRSLDRLAAGDMPRKNQDESCATWAARRTPGDGRIDWAQRAEDVLRLIRATGRPYPGAFTKAGGADLRIWSAVLSDIGARHAARPGQIVLRTADCFTVLCGENTALTATRWSGPDKPPRLHILLGE</sequence>
<organism evidence="3 4">
    <name type="scientific">Sphingobium chungbukense</name>
    <dbReference type="NCBI Taxonomy" id="56193"/>
    <lineage>
        <taxon>Bacteria</taxon>
        <taxon>Pseudomonadati</taxon>
        <taxon>Pseudomonadota</taxon>
        <taxon>Alphaproteobacteria</taxon>
        <taxon>Sphingomonadales</taxon>
        <taxon>Sphingomonadaceae</taxon>
        <taxon>Sphingobium</taxon>
    </lineage>
</organism>